<dbReference type="Pfam" id="PF14328">
    <property type="entry name" value="DUF4385"/>
    <property type="match status" value="1"/>
</dbReference>
<comment type="caution">
    <text evidence="2">The sequence shown here is derived from an EMBL/GenBank/DDBJ whole genome shotgun (WGS) entry which is preliminary data.</text>
</comment>
<sequence>MTLHQPHSPTAPWRTYRILRGEQGVFHYEPYKSTLLPLWRFKTPLIARQSSTALFNKFLEYEEQDDFVGMDMCRKFLQMGMTRSAREVWERVKGREGYVRAKGEFLEKQKKWDAEVKMESERKKKMDGDEGDEVALGDESKDMDGERGERGQEERGRKSKSKSTKRNADEGGNDKVKELVRGGKEDGDDCNDERRQEEGKGRSKRRKTK</sequence>
<feature type="compositionally biased region" description="Basic and acidic residues" evidence="1">
    <location>
        <begin position="138"/>
        <end position="156"/>
    </location>
</feature>
<feature type="region of interest" description="Disordered" evidence="1">
    <location>
        <begin position="119"/>
        <end position="209"/>
    </location>
</feature>
<dbReference type="Proteomes" id="UP001161017">
    <property type="component" value="Unassembled WGS sequence"/>
</dbReference>
<dbReference type="InterPro" id="IPR025494">
    <property type="entry name" value="DUF4385"/>
</dbReference>
<organism evidence="2 3">
    <name type="scientific">Ramalina farinacea</name>
    <dbReference type="NCBI Taxonomy" id="258253"/>
    <lineage>
        <taxon>Eukaryota</taxon>
        <taxon>Fungi</taxon>
        <taxon>Dikarya</taxon>
        <taxon>Ascomycota</taxon>
        <taxon>Pezizomycotina</taxon>
        <taxon>Lecanoromycetes</taxon>
        <taxon>OSLEUM clade</taxon>
        <taxon>Lecanoromycetidae</taxon>
        <taxon>Lecanorales</taxon>
        <taxon>Lecanorineae</taxon>
        <taxon>Ramalinaceae</taxon>
        <taxon>Ramalina</taxon>
    </lineage>
</organism>
<proteinExistence type="predicted"/>
<gene>
    <name evidence="2" type="ORF">OHK93_002693</name>
</gene>
<evidence type="ECO:0000313" key="3">
    <source>
        <dbReference type="Proteomes" id="UP001161017"/>
    </source>
</evidence>
<keyword evidence="3" id="KW-1185">Reference proteome</keyword>
<accession>A0AA43QTN4</accession>
<dbReference type="AlphaFoldDB" id="A0AA43QTN4"/>
<evidence type="ECO:0000256" key="1">
    <source>
        <dbReference type="SAM" id="MobiDB-lite"/>
    </source>
</evidence>
<evidence type="ECO:0000313" key="2">
    <source>
        <dbReference type="EMBL" id="MDI1491484.1"/>
    </source>
</evidence>
<protein>
    <submittedName>
        <fullName evidence="2">Uncharacterized protein</fullName>
    </submittedName>
</protein>
<feature type="compositionally biased region" description="Basic and acidic residues" evidence="1">
    <location>
        <begin position="192"/>
        <end position="201"/>
    </location>
</feature>
<reference evidence="2" key="1">
    <citation type="journal article" date="2023" name="Genome Biol. Evol.">
        <title>First Whole Genome Sequence and Flow Cytometry Genome Size Data for the Lichen-Forming Fungus Ramalina farinacea (Ascomycota).</title>
        <authorList>
            <person name="Llewellyn T."/>
            <person name="Mian S."/>
            <person name="Hill R."/>
            <person name="Leitch I.J."/>
            <person name="Gaya E."/>
        </authorList>
    </citation>
    <scope>NUCLEOTIDE SEQUENCE</scope>
    <source>
        <strain evidence="2">LIQ254RAFAR</strain>
    </source>
</reference>
<dbReference type="EMBL" id="JAPUFD010000014">
    <property type="protein sequence ID" value="MDI1491484.1"/>
    <property type="molecule type" value="Genomic_DNA"/>
</dbReference>
<feature type="compositionally biased region" description="Basic and acidic residues" evidence="1">
    <location>
        <begin position="166"/>
        <end position="185"/>
    </location>
</feature>
<name>A0AA43QTN4_9LECA</name>
<feature type="compositionally biased region" description="Basic and acidic residues" evidence="1">
    <location>
        <begin position="119"/>
        <end position="128"/>
    </location>
</feature>